<dbReference type="Proteomes" id="UP000503540">
    <property type="component" value="Chromosome"/>
</dbReference>
<feature type="region of interest" description="Disordered" evidence="1">
    <location>
        <begin position="23"/>
        <end position="184"/>
    </location>
</feature>
<evidence type="ECO:0000256" key="2">
    <source>
        <dbReference type="SAM" id="SignalP"/>
    </source>
</evidence>
<dbReference type="AlphaFoldDB" id="A0A6G9Y7N5"/>
<proteinExistence type="predicted"/>
<dbReference type="KEGG" id="nah:F5544_06550"/>
<evidence type="ECO:0000256" key="1">
    <source>
        <dbReference type="SAM" id="MobiDB-lite"/>
    </source>
</evidence>
<feature type="compositionally biased region" description="Pro residues" evidence="1">
    <location>
        <begin position="64"/>
        <end position="76"/>
    </location>
</feature>
<dbReference type="EMBL" id="CP046172">
    <property type="protein sequence ID" value="QIS09221.1"/>
    <property type="molecule type" value="Genomic_DNA"/>
</dbReference>
<name>A0A6G9Y7N5_9NOCA</name>
<reference evidence="3 4" key="1">
    <citation type="journal article" date="2019" name="ACS Chem. Biol.">
        <title>Identification and Mobilization of a Cryptic Antibiotic Biosynthesis Gene Locus from a Human-Pathogenic Nocardia Isolate.</title>
        <authorList>
            <person name="Herisse M."/>
            <person name="Ishida K."/>
            <person name="Porter J.L."/>
            <person name="Howden B."/>
            <person name="Hertweck C."/>
            <person name="Stinear T.P."/>
            <person name="Pidot S.J."/>
        </authorList>
    </citation>
    <scope>NUCLEOTIDE SEQUENCE [LARGE SCALE GENOMIC DNA]</scope>
    <source>
        <strain evidence="3 4">AUSMDU00012717</strain>
    </source>
</reference>
<feature type="compositionally biased region" description="Pro residues" evidence="1">
    <location>
        <begin position="86"/>
        <end position="95"/>
    </location>
</feature>
<feature type="chain" id="PRO_5026107362" evidence="2">
    <location>
        <begin position="25"/>
        <end position="340"/>
    </location>
</feature>
<feature type="signal peptide" evidence="2">
    <location>
        <begin position="1"/>
        <end position="24"/>
    </location>
</feature>
<keyword evidence="2" id="KW-0732">Signal</keyword>
<dbReference type="RefSeq" id="WP_238847118.1">
    <property type="nucleotide sequence ID" value="NZ_CP046172.1"/>
</dbReference>
<feature type="compositionally biased region" description="Low complexity" evidence="1">
    <location>
        <begin position="125"/>
        <end position="157"/>
    </location>
</feature>
<gene>
    <name evidence="3" type="ORF">F5544_06550</name>
</gene>
<evidence type="ECO:0000313" key="3">
    <source>
        <dbReference type="EMBL" id="QIS09221.1"/>
    </source>
</evidence>
<protein>
    <submittedName>
        <fullName evidence="3">Uncharacterized protein</fullName>
    </submittedName>
</protein>
<organism evidence="3 4">
    <name type="scientific">Nocardia arthritidis</name>
    <dbReference type="NCBI Taxonomy" id="228602"/>
    <lineage>
        <taxon>Bacteria</taxon>
        <taxon>Bacillati</taxon>
        <taxon>Actinomycetota</taxon>
        <taxon>Actinomycetes</taxon>
        <taxon>Mycobacteriales</taxon>
        <taxon>Nocardiaceae</taxon>
        <taxon>Nocardia</taxon>
    </lineage>
</organism>
<evidence type="ECO:0000313" key="4">
    <source>
        <dbReference type="Proteomes" id="UP000503540"/>
    </source>
</evidence>
<sequence length="340" mass="34403">MASTSLPLATAAAVATLFAAPAGAAPQDTPTVPPTVPPTPAPQQPGSDVPTSETPAPKADNTPTPAPSQTPNPSPSQPGVTTPDPNQAPPKPQSPTQPGVTTPRIAPLPVPGQQGGDMPAVMPDQPGVQQPKQPGTQPQQPGGTQPQQPGQAKPQQPSGDANNAQPKPPADTLVQPPQQPRWQSPHLEAAPQAPVVEMTGPHLEIGANVDGGAVLPGFVANTHHFSNKDGYVGTVGYHTPTGQGEAGISVEFVDINTVKVTSYTGGEGLADSKNTTVIDTTQANIAKAAVEHWIESQPGGAAALEAARHAVPPVLPPGDIAPQTADVGGVTTQWGGSLQY</sequence>
<feature type="compositionally biased region" description="Pro residues" evidence="1">
    <location>
        <begin position="31"/>
        <end position="43"/>
    </location>
</feature>
<accession>A0A6G9Y7N5</accession>
<keyword evidence="4" id="KW-1185">Reference proteome</keyword>